<feature type="compositionally biased region" description="Basic and acidic residues" evidence="1">
    <location>
        <begin position="67"/>
        <end position="81"/>
    </location>
</feature>
<dbReference type="Proteomes" id="UP001178507">
    <property type="component" value="Unassembled WGS sequence"/>
</dbReference>
<gene>
    <name evidence="3" type="ORF">EVOR1521_LOCUS25026</name>
</gene>
<dbReference type="InterPro" id="IPR027417">
    <property type="entry name" value="P-loop_NTPase"/>
</dbReference>
<comment type="caution">
    <text evidence="3">The sequence shown here is derived from an EMBL/GenBank/DDBJ whole genome shotgun (WGS) entry which is preliminary data.</text>
</comment>
<protein>
    <recommendedName>
        <fullName evidence="5">AAA+ ATPase domain-containing protein</fullName>
    </recommendedName>
</protein>
<dbReference type="EMBL" id="CAUJNA010003438">
    <property type="protein sequence ID" value="CAJ1402049.1"/>
    <property type="molecule type" value="Genomic_DNA"/>
</dbReference>
<evidence type="ECO:0000256" key="2">
    <source>
        <dbReference type="SAM" id="SignalP"/>
    </source>
</evidence>
<name>A0AA36NDF3_9DINO</name>
<evidence type="ECO:0008006" key="5">
    <source>
        <dbReference type="Google" id="ProtNLM"/>
    </source>
</evidence>
<reference evidence="3" key="1">
    <citation type="submission" date="2023-08" db="EMBL/GenBank/DDBJ databases">
        <authorList>
            <person name="Chen Y."/>
            <person name="Shah S."/>
            <person name="Dougan E. K."/>
            <person name="Thang M."/>
            <person name="Chan C."/>
        </authorList>
    </citation>
    <scope>NUCLEOTIDE SEQUENCE</scope>
</reference>
<evidence type="ECO:0000313" key="4">
    <source>
        <dbReference type="Proteomes" id="UP001178507"/>
    </source>
</evidence>
<feature type="signal peptide" evidence="2">
    <location>
        <begin position="1"/>
        <end position="23"/>
    </location>
</feature>
<feature type="region of interest" description="Disordered" evidence="1">
    <location>
        <begin position="156"/>
        <end position="180"/>
    </location>
</feature>
<sequence length="787" mass="87251">MAMMRTRTKSRGMCLCLLGIALALLVQPSTDFARGVPGLKDSMLAKRHPLHAGVARRAGAAQEDNSGQDRRDLEEAAGLQRKDRSQLGLAQAIAEAERVLQDNDTVEKIKAVLRKAQKINPGKWTLSGKKDELKQKLCEFVEEAKATLKGLKEDSRRAQVTSWHPGRGGVASRASPQQDSGAEDWLAKSREEVEAFGEEEVLSWAEAVLNEGKVRDELIQQTVTTLQQQGVTGKSLLKLTLEKLMADGVPRGPAELLAEKIQLLNEPQVTEQVVTAKDFNIAACLRPSDGDRPKRFLELDSCVDDCMQAVQNNLPLVTKSTKPRVPPAMLSRCMRGGKTTMLFKVFDRLKKEEKLPIFISFNGDSLVSKLDGEKVLDTMLRAIAVSLMKNKPADKKDAERVRCSEKALKAYLADKQDVVLVVDELNVLLKANPTDGHQDVGRFLREMFLDPAGRHLVFSTHIPTSTGLDQVLGKGTGSSRTVIPIKMPRCAEVQRLRGMHPNCAALTPLEAVYFGYIPSLIYSVKTGDLDLKERFRDILPAAKSEKLPKSFLSEFFTGERGPDHDPVRAFDALTESPKRGQIRWILAYVGQMCCYLGWKQVGAWIEELPSWSGKVESGQDWETVLLVALCLRCYEAKYSEPHELLGLAKGALRPAAVYVEKVPQENSTNPEVILAWWKGQRIRTYPYIAVLSPTFSKTEIVDAMWIYQESATASCLVRGMQAKLGSTYPTQDMPLGMLGLLFRGKAPETSGNLARQRWKYLTASEIQSFLGKSLTAACPAHWPNVTP</sequence>
<dbReference type="Gene3D" id="3.40.50.300">
    <property type="entry name" value="P-loop containing nucleotide triphosphate hydrolases"/>
    <property type="match status" value="1"/>
</dbReference>
<dbReference type="AlphaFoldDB" id="A0AA36NDF3"/>
<dbReference type="InterPro" id="IPR013761">
    <property type="entry name" value="SAM/pointed_sf"/>
</dbReference>
<feature type="chain" id="PRO_5041287945" description="AAA+ ATPase domain-containing protein" evidence="2">
    <location>
        <begin position="24"/>
        <end position="787"/>
    </location>
</feature>
<dbReference type="Gene3D" id="1.10.150.50">
    <property type="entry name" value="Transcription Factor, Ets-1"/>
    <property type="match status" value="1"/>
</dbReference>
<keyword evidence="4" id="KW-1185">Reference proteome</keyword>
<accession>A0AA36NDF3</accession>
<organism evidence="3 4">
    <name type="scientific">Effrenium voratum</name>
    <dbReference type="NCBI Taxonomy" id="2562239"/>
    <lineage>
        <taxon>Eukaryota</taxon>
        <taxon>Sar</taxon>
        <taxon>Alveolata</taxon>
        <taxon>Dinophyceae</taxon>
        <taxon>Suessiales</taxon>
        <taxon>Symbiodiniaceae</taxon>
        <taxon>Effrenium</taxon>
    </lineage>
</organism>
<proteinExistence type="predicted"/>
<keyword evidence="2" id="KW-0732">Signal</keyword>
<evidence type="ECO:0000256" key="1">
    <source>
        <dbReference type="SAM" id="MobiDB-lite"/>
    </source>
</evidence>
<feature type="region of interest" description="Disordered" evidence="1">
    <location>
        <begin position="54"/>
        <end position="81"/>
    </location>
</feature>
<evidence type="ECO:0000313" key="3">
    <source>
        <dbReference type="EMBL" id="CAJ1402049.1"/>
    </source>
</evidence>